<dbReference type="STRING" id="1434104.MCMEM_1834"/>
<sequence>MLTSIISATSLVSSTVVVMMNEIGLPDYDVLTVIVLIVLLSAKEILSASNYWTKSLATSLNMGIFTLLIVFASIVTFKITEII</sequence>
<evidence type="ECO:0000313" key="2">
    <source>
        <dbReference type="EMBL" id="AKB85887.1"/>
    </source>
</evidence>
<protein>
    <submittedName>
        <fullName evidence="2">Uncharacterized protein</fullName>
    </submittedName>
</protein>
<keyword evidence="1" id="KW-0812">Transmembrane</keyword>
<accession>A0A0E3STE6</accession>
<dbReference type="HOGENOM" id="CLU_176004_1_0_2"/>
<proteinExistence type="predicted"/>
<keyword evidence="1" id="KW-0472">Membrane</keyword>
<organism evidence="2 3">
    <name type="scientific">Methanococcoides methylutens MM1</name>
    <dbReference type="NCBI Taxonomy" id="1434104"/>
    <lineage>
        <taxon>Archaea</taxon>
        <taxon>Methanobacteriati</taxon>
        <taxon>Methanobacteriota</taxon>
        <taxon>Stenosarchaea group</taxon>
        <taxon>Methanomicrobia</taxon>
        <taxon>Methanosarcinales</taxon>
        <taxon>Methanosarcinaceae</taxon>
        <taxon>Methanococcoides</taxon>
    </lineage>
</organism>
<keyword evidence="1" id="KW-1133">Transmembrane helix</keyword>
<name>A0A0E3STE6_METMT</name>
<feature type="transmembrane region" description="Helical" evidence="1">
    <location>
        <begin position="30"/>
        <end position="48"/>
    </location>
</feature>
<reference evidence="2 3" key="1">
    <citation type="submission" date="2014-07" db="EMBL/GenBank/DDBJ databases">
        <title>Methanogenic archaea and the global carbon cycle.</title>
        <authorList>
            <person name="Henriksen J.R."/>
            <person name="Luke J."/>
            <person name="Reinhart S."/>
            <person name="Benedict M.N."/>
            <person name="Youngblut N.D."/>
            <person name="Metcalf M.E."/>
            <person name="Whitaker R.J."/>
            <person name="Metcalf W.W."/>
        </authorList>
    </citation>
    <scope>NUCLEOTIDE SEQUENCE [LARGE SCALE GENOMIC DNA]</scope>
    <source>
        <strain evidence="2 3">MM1</strain>
    </source>
</reference>
<dbReference type="GeneID" id="24894407"/>
<evidence type="ECO:0000256" key="1">
    <source>
        <dbReference type="SAM" id="Phobius"/>
    </source>
</evidence>
<dbReference type="AlphaFoldDB" id="A0A0E3STE6"/>
<evidence type="ECO:0000313" key="3">
    <source>
        <dbReference type="Proteomes" id="UP000033048"/>
    </source>
</evidence>
<dbReference type="OrthoDB" id="142719at2157"/>
<keyword evidence="3" id="KW-1185">Reference proteome</keyword>
<gene>
    <name evidence="2" type="ORF">MCMEM_1834</name>
</gene>
<dbReference type="EMBL" id="CP009518">
    <property type="protein sequence ID" value="AKB85887.1"/>
    <property type="molecule type" value="Genomic_DNA"/>
</dbReference>
<dbReference type="Proteomes" id="UP000033048">
    <property type="component" value="Chromosome"/>
</dbReference>
<feature type="transmembrane region" description="Helical" evidence="1">
    <location>
        <begin position="60"/>
        <end position="80"/>
    </location>
</feature>
<dbReference type="KEGG" id="mmet:MCMEM_1834"/>
<dbReference type="RefSeq" id="WP_048205921.1">
    <property type="nucleotide sequence ID" value="NZ_CP009518.1"/>
</dbReference>